<evidence type="ECO:0000256" key="8">
    <source>
        <dbReference type="ARBA" id="ARBA00023157"/>
    </source>
</evidence>
<comment type="caution">
    <text evidence="13">The sequence shown here is derived from an EMBL/GenBank/DDBJ whole genome shotgun (WGS) entry which is preliminary data.</text>
</comment>
<keyword evidence="8" id="KW-1015">Disulfide bond</keyword>
<keyword evidence="4" id="KW-1003">Cell membrane</keyword>
<dbReference type="AlphaFoldDB" id="A0AAP0CR93"/>
<protein>
    <recommendedName>
        <fullName evidence="12">Bifunctional inhibitor/plant lipid transfer protein/seed storage helical domain-containing protein</fullName>
    </recommendedName>
</protein>
<evidence type="ECO:0000256" key="5">
    <source>
        <dbReference type="ARBA" id="ARBA00022622"/>
    </source>
</evidence>
<comment type="subcellular location">
    <subcellularLocation>
        <location evidence="1">Cell membrane</location>
        <topology evidence="1">Lipid-anchor</topology>
        <topology evidence="1">GPI-anchor</topology>
    </subcellularLocation>
</comment>
<dbReference type="SUPFAM" id="SSF47699">
    <property type="entry name" value="Bifunctional inhibitor/lipid-transfer protein/seed storage 2S albumin"/>
    <property type="match status" value="1"/>
</dbReference>
<dbReference type="GO" id="GO:0008289">
    <property type="term" value="F:lipid binding"/>
    <property type="evidence" value="ECO:0007669"/>
    <property type="project" value="UniProtKB-KW"/>
</dbReference>
<dbReference type="InterPro" id="IPR036312">
    <property type="entry name" value="Bifun_inhib/LTP/seed_sf"/>
</dbReference>
<keyword evidence="7" id="KW-0446">Lipid-binding</keyword>
<comment type="similarity">
    <text evidence="2">Belongs to the plant LTP family.</text>
</comment>
<feature type="domain" description="Bifunctional inhibitor/plant lipid transfer protein/seed storage helical" evidence="12">
    <location>
        <begin position="30"/>
        <end position="108"/>
    </location>
</feature>
<dbReference type="CDD" id="cd00010">
    <property type="entry name" value="AAI_LTSS"/>
    <property type="match status" value="1"/>
</dbReference>
<dbReference type="GO" id="GO:0098552">
    <property type="term" value="C:side of membrane"/>
    <property type="evidence" value="ECO:0007669"/>
    <property type="project" value="UniProtKB-KW"/>
</dbReference>
<dbReference type="PRINTS" id="PR00382">
    <property type="entry name" value="LIPIDTRNSFER"/>
</dbReference>
<dbReference type="GO" id="GO:0006869">
    <property type="term" value="P:lipid transport"/>
    <property type="evidence" value="ECO:0007669"/>
    <property type="project" value="InterPro"/>
</dbReference>
<dbReference type="FunFam" id="1.10.110.10:FF:000001">
    <property type="entry name" value="Bifunctional inhibitor/lipid-transfer protein/seed storage 2S albumin superfamily protein"/>
    <property type="match status" value="1"/>
</dbReference>
<dbReference type="InterPro" id="IPR000528">
    <property type="entry name" value="Plant_nsLTP"/>
</dbReference>
<evidence type="ECO:0000256" key="1">
    <source>
        <dbReference type="ARBA" id="ARBA00004609"/>
    </source>
</evidence>
<reference evidence="13 14" key="1">
    <citation type="submission" date="2024-04" db="EMBL/GenBank/DDBJ databases">
        <title>The reference genome of an endangered Asteraceae, Deinandra increscens subsp. villosa, native to the Central Coast of California.</title>
        <authorList>
            <person name="Guilliams M."/>
            <person name="Hasenstab-Lehman K."/>
            <person name="Meyer R."/>
            <person name="Mcevoy S."/>
        </authorList>
    </citation>
    <scope>NUCLEOTIDE SEQUENCE [LARGE SCALE GENOMIC DNA]</scope>
    <source>
        <tissue evidence="13">Leaf</tissue>
    </source>
</reference>
<evidence type="ECO:0000313" key="13">
    <source>
        <dbReference type="EMBL" id="KAK9058925.1"/>
    </source>
</evidence>
<keyword evidence="3" id="KW-0813">Transport</keyword>
<dbReference type="InterPro" id="IPR043325">
    <property type="entry name" value="LTSS"/>
</dbReference>
<keyword evidence="14" id="KW-1185">Reference proteome</keyword>
<gene>
    <name evidence="13" type="ORF">SSX86_022055</name>
</gene>
<dbReference type="InterPro" id="IPR016140">
    <property type="entry name" value="Bifunc_inhib/LTP/seed_store"/>
</dbReference>
<evidence type="ECO:0000256" key="6">
    <source>
        <dbReference type="ARBA" id="ARBA00022729"/>
    </source>
</evidence>
<evidence type="ECO:0000256" key="4">
    <source>
        <dbReference type="ARBA" id="ARBA00022475"/>
    </source>
</evidence>
<evidence type="ECO:0000259" key="12">
    <source>
        <dbReference type="SMART" id="SM00499"/>
    </source>
</evidence>
<dbReference type="EMBL" id="JBCNJP010000022">
    <property type="protein sequence ID" value="KAK9058925.1"/>
    <property type="molecule type" value="Genomic_DNA"/>
</dbReference>
<feature type="chain" id="PRO_5043051361" description="Bifunctional inhibitor/plant lipid transfer protein/seed storage helical domain-containing protein" evidence="11">
    <location>
        <begin position="27"/>
        <end position="147"/>
    </location>
</feature>
<evidence type="ECO:0000256" key="11">
    <source>
        <dbReference type="SAM" id="SignalP"/>
    </source>
</evidence>
<keyword evidence="9" id="KW-0325">Glycoprotein</keyword>
<keyword evidence="5" id="KW-0336">GPI-anchor</keyword>
<dbReference type="GO" id="GO:0005886">
    <property type="term" value="C:plasma membrane"/>
    <property type="evidence" value="ECO:0007669"/>
    <property type="project" value="UniProtKB-SubCell"/>
</dbReference>
<dbReference type="Pfam" id="PF14368">
    <property type="entry name" value="LTP_2"/>
    <property type="match status" value="1"/>
</dbReference>
<keyword evidence="6 11" id="KW-0732">Signal</keyword>
<dbReference type="Gene3D" id="1.10.110.10">
    <property type="entry name" value="Plant lipid-transfer and hydrophobic proteins"/>
    <property type="match status" value="1"/>
</dbReference>
<evidence type="ECO:0000256" key="2">
    <source>
        <dbReference type="ARBA" id="ARBA00009748"/>
    </source>
</evidence>
<name>A0AAP0CR93_9ASTR</name>
<evidence type="ECO:0000256" key="7">
    <source>
        <dbReference type="ARBA" id="ARBA00023121"/>
    </source>
</evidence>
<dbReference type="PANTHER" id="PTHR33044">
    <property type="entry name" value="BIFUNCTIONAL INHIBITOR/LIPID-TRANSFER PROTEIN/SEED STORAGE 2S ALBUMIN SUPERFAMILY PROTEIN-RELATED"/>
    <property type="match status" value="1"/>
</dbReference>
<evidence type="ECO:0000256" key="9">
    <source>
        <dbReference type="ARBA" id="ARBA00023180"/>
    </source>
</evidence>
<sequence>MGSNRREAFGLVVIMIMVMIMPRGKATTECRSAIVSLSPCINYVCGNSSTPSYSCCSQLANVVKSQPQCLCALIGGHGNSAMGVKINQTMALRLPAACSVHTPPVTRCSGNETQTDHVPAKSDGTTIKQLEYYFSFASLLVALNMYV</sequence>
<accession>A0AAP0CR93</accession>
<keyword evidence="5" id="KW-0472">Membrane</keyword>
<dbReference type="Proteomes" id="UP001408789">
    <property type="component" value="Unassembled WGS sequence"/>
</dbReference>
<proteinExistence type="inferred from homology"/>
<keyword evidence="10" id="KW-0449">Lipoprotein</keyword>
<evidence type="ECO:0000256" key="3">
    <source>
        <dbReference type="ARBA" id="ARBA00022448"/>
    </source>
</evidence>
<organism evidence="13 14">
    <name type="scientific">Deinandra increscens subsp. villosa</name>
    <dbReference type="NCBI Taxonomy" id="3103831"/>
    <lineage>
        <taxon>Eukaryota</taxon>
        <taxon>Viridiplantae</taxon>
        <taxon>Streptophyta</taxon>
        <taxon>Embryophyta</taxon>
        <taxon>Tracheophyta</taxon>
        <taxon>Spermatophyta</taxon>
        <taxon>Magnoliopsida</taxon>
        <taxon>eudicotyledons</taxon>
        <taxon>Gunneridae</taxon>
        <taxon>Pentapetalae</taxon>
        <taxon>asterids</taxon>
        <taxon>campanulids</taxon>
        <taxon>Asterales</taxon>
        <taxon>Asteraceae</taxon>
        <taxon>Asteroideae</taxon>
        <taxon>Heliantheae alliance</taxon>
        <taxon>Madieae</taxon>
        <taxon>Madiinae</taxon>
        <taxon>Deinandra</taxon>
    </lineage>
</organism>
<evidence type="ECO:0000313" key="14">
    <source>
        <dbReference type="Proteomes" id="UP001408789"/>
    </source>
</evidence>
<evidence type="ECO:0000256" key="10">
    <source>
        <dbReference type="ARBA" id="ARBA00023288"/>
    </source>
</evidence>
<feature type="signal peptide" evidence="11">
    <location>
        <begin position="1"/>
        <end position="26"/>
    </location>
</feature>
<dbReference type="SMART" id="SM00499">
    <property type="entry name" value="AAI"/>
    <property type="match status" value="1"/>
</dbReference>